<accession>A0A0A6P9F8</accession>
<dbReference type="Proteomes" id="UP000030428">
    <property type="component" value="Unassembled WGS sequence"/>
</dbReference>
<comment type="caution">
    <text evidence="1">The sequence shown here is derived from an EMBL/GenBank/DDBJ whole genome shotgun (WGS) entry which is preliminary data.</text>
</comment>
<dbReference type="EMBL" id="JSZA02000161">
    <property type="protein sequence ID" value="KHD06889.1"/>
    <property type="molecule type" value="Genomic_DNA"/>
</dbReference>
<evidence type="ECO:0000313" key="2">
    <source>
        <dbReference type="Proteomes" id="UP000030428"/>
    </source>
</evidence>
<sequence length="67" mass="7625">MILYLLSNLKQLMHPTSLPEQVCNLLRNVYDRISLVAIAFQINILVGVQDLSRKSKINLGLLFSEIL</sequence>
<proteinExistence type="predicted"/>
<reference evidence="1 2" key="1">
    <citation type="journal article" date="2016" name="Front. Microbiol.">
        <title>Single-Cell (Meta-)Genomics of a Dimorphic Candidatus Thiomargarita nelsonii Reveals Genomic Plasticity.</title>
        <authorList>
            <person name="Flood B.E."/>
            <person name="Fliss P."/>
            <person name="Jones D.S."/>
            <person name="Dick G.J."/>
            <person name="Jain S."/>
            <person name="Kaster A.K."/>
            <person name="Winkel M."/>
            <person name="Mussmann M."/>
            <person name="Bailey J."/>
        </authorList>
    </citation>
    <scope>NUCLEOTIDE SEQUENCE [LARGE SCALE GENOMIC DNA]</scope>
    <source>
        <strain evidence="1">Hydrate Ridge</strain>
    </source>
</reference>
<protein>
    <submittedName>
        <fullName evidence="1">Uncharacterized protein</fullName>
    </submittedName>
</protein>
<name>A0A0A6P9F8_9GAMM</name>
<evidence type="ECO:0000313" key="1">
    <source>
        <dbReference type="EMBL" id="KHD06889.1"/>
    </source>
</evidence>
<keyword evidence="2" id="KW-1185">Reference proteome</keyword>
<organism evidence="1 2">
    <name type="scientific">Candidatus Thiomargarita nelsonii</name>
    <dbReference type="NCBI Taxonomy" id="1003181"/>
    <lineage>
        <taxon>Bacteria</taxon>
        <taxon>Pseudomonadati</taxon>
        <taxon>Pseudomonadota</taxon>
        <taxon>Gammaproteobacteria</taxon>
        <taxon>Thiotrichales</taxon>
        <taxon>Thiotrichaceae</taxon>
        <taxon>Thiomargarita</taxon>
    </lineage>
</organism>
<dbReference type="AlphaFoldDB" id="A0A0A6P9F8"/>
<gene>
    <name evidence="1" type="ORF">PN36_26855</name>
</gene>